<evidence type="ECO:0000313" key="1">
    <source>
        <dbReference type="EMBL" id="MBP3961217.1"/>
    </source>
</evidence>
<proteinExistence type="predicted"/>
<keyword evidence="2" id="KW-1185">Reference proteome</keyword>
<gene>
    <name evidence="1" type="ORF">I8J30_00710</name>
</gene>
<dbReference type="EMBL" id="JAGKSP010000001">
    <property type="protein sequence ID" value="MBP3961217.1"/>
    <property type="molecule type" value="Genomic_DNA"/>
</dbReference>
<evidence type="ECO:0000313" key="2">
    <source>
        <dbReference type="Proteomes" id="UP000673394"/>
    </source>
</evidence>
<accession>A0ABS5C5E7</accession>
<name>A0ABS5C5E7_9BACL</name>
<comment type="caution">
    <text evidence="1">The sequence shown here is derived from an EMBL/GenBank/DDBJ whole genome shotgun (WGS) entry which is preliminary data.</text>
</comment>
<organism evidence="1 2">
    <name type="scientific">Paenibacillus lignilyticus</name>
    <dbReference type="NCBI Taxonomy" id="1172615"/>
    <lineage>
        <taxon>Bacteria</taxon>
        <taxon>Bacillati</taxon>
        <taxon>Bacillota</taxon>
        <taxon>Bacilli</taxon>
        <taxon>Bacillales</taxon>
        <taxon>Paenibacillaceae</taxon>
        <taxon>Paenibacillus</taxon>
    </lineage>
</organism>
<dbReference type="RefSeq" id="WP_210654542.1">
    <property type="nucleotide sequence ID" value="NZ_JAGKSP010000001.1"/>
</dbReference>
<sequence>MNRTSDKDLKILLLASASRGFKLETEEGYYFPVVDYKFFKQYNLFVSPDLVDYISLKITESSAPAVKHDGFQISYTELINRVLRFERFLNQHPDSSQSDQVKDFIRIYKGLPFNGVSNTPLFDPETNRLVPNAKKAFEAALLSNKPTSSDS</sequence>
<reference evidence="1 2" key="1">
    <citation type="submission" date="2021-04" db="EMBL/GenBank/DDBJ databases">
        <title>Paenibacillus sp. DLE-14 whole genome sequence.</title>
        <authorList>
            <person name="Ham Y.J."/>
        </authorList>
    </citation>
    <scope>NUCLEOTIDE SEQUENCE [LARGE SCALE GENOMIC DNA]</scope>
    <source>
        <strain evidence="1 2">DLE-14</strain>
    </source>
</reference>
<dbReference type="Proteomes" id="UP000673394">
    <property type="component" value="Unassembled WGS sequence"/>
</dbReference>
<protein>
    <submittedName>
        <fullName evidence="1">Uncharacterized protein</fullName>
    </submittedName>
</protein>